<dbReference type="AlphaFoldDB" id="A0A931CP30"/>
<dbReference type="Pfam" id="PF19674">
    <property type="entry name" value="DUF6177"/>
    <property type="match status" value="1"/>
</dbReference>
<evidence type="ECO:0000313" key="2">
    <source>
        <dbReference type="Proteomes" id="UP000655366"/>
    </source>
</evidence>
<keyword evidence="2" id="KW-1185">Reference proteome</keyword>
<dbReference type="InterPro" id="IPR046175">
    <property type="entry name" value="DUF6177"/>
</dbReference>
<protein>
    <submittedName>
        <fullName evidence="1">Uncharacterized protein</fullName>
    </submittedName>
</protein>
<accession>A0A931CP30</accession>
<organism evidence="1 2">
    <name type="scientific">Arthrobacter terrae</name>
    <dbReference type="NCBI Taxonomy" id="2935737"/>
    <lineage>
        <taxon>Bacteria</taxon>
        <taxon>Bacillati</taxon>
        <taxon>Actinomycetota</taxon>
        <taxon>Actinomycetes</taxon>
        <taxon>Micrococcales</taxon>
        <taxon>Micrococcaceae</taxon>
        <taxon>Arthrobacter</taxon>
    </lineage>
</organism>
<sequence>MTDSAFDLNGIFDFSTASTAVVFADKPVVYRSGWIVRAWAAAQQAGKKVIVLTPSNAALTLPLSELLSRSGCQRLAV</sequence>
<dbReference type="EMBL" id="JADNYM010000003">
    <property type="protein sequence ID" value="MBG0738399.1"/>
    <property type="molecule type" value="Genomic_DNA"/>
</dbReference>
<dbReference type="Proteomes" id="UP000655366">
    <property type="component" value="Unassembled WGS sequence"/>
</dbReference>
<proteinExistence type="predicted"/>
<gene>
    <name evidence="1" type="ORF">IV500_03005</name>
</gene>
<name>A0A931CP30_9MICC</name>
<reference evidence="1 2" key="1">
    <citation type="submission" date="2020-11" db="EMBL/GenBank/DDBJ databases">
        <title>Arthrobacter antarcticus sp. nov., isolated from Antarctic Soil.</title>
        <authorList>
            <person name="Li J."/>
        </authorList>
    </citation>
    <scope>NUCLEOTIDE SEQUENCE [LARGE SCALE GENOMIC DNA]</scope>
    <source>
        <strain evidence="1 2">Z1-20</strain>
    </source>
</reference>
<evidence type="ECO:0000313" key="1">
    <source>
        <dbReference type="EMBL" id="MBG0738399.1"/>
    </source>
</evidence>
<comment type="caution">
    <text evidence="1">The sequence shown here is derived from an EMBL/GenBank/DDBJ whole genome shotgun (WGS) entry which is preliminary data.</text>
</comment>